<comment type="caution">
    <text evidence="5">The sequence shown here is derived from an EMBL/GenBank/DDBJ whole genome shotgun (WGS) entry which is preliminary data.</text>
</comment>
<dbReference type="Pfam" id="PF12705">
    <property type="entry name" value="PDDEXK_1"/>
    <property type="match status" value="1"/>
</dbReference>
<keyword evidence="3" id="KW-0234">DNA repair</keyword>
<dbReference type="EMBL" id="JBHTGP010000041">
    <property type="protein sequence ID" value="MFD0692423.1"/>
    <property type="molecule type" value="Genomic_DNA"/>
</dbReference>
<keyword evidence="2" id="KW-0547">Nucleotide-binding</keyword>
<keyword evidence="1" id="KW-0227">DNA damage</keyword>
<feature type="domain" description="PD-(D/E)XK endonuclease-like" evidence="4">
    <location>
        <begin position="282"/>
        <end position="529"/>
    </location>
</feature>
<evidence type="ECO:0000256" key="1">
    <source>
        <dbReference type="ARBA" id="ARBA00022763"/>
    </source>
</evidence>
<name>A0ABW2Y3K0_9ACTN</name>
<gene>
    <name evidence="5" type="ORF">ACFQZM_48615</name>
</gene>
<dbReference type="InterPro" id="IPR038726">
    <property type="entry name" value="PDDEXK_AddAB-type"/>
</dbReference>
<evidence type="ECO:0000259" key="4">
    <source>
        <dbReference type="Pfam" id="PF12705"/>
    </source>
</evidence>
<sequence>MLDTPLRLSPSAVTRSGGCPRYRALKARPAQGRANGGRSGETFRETFGLGPLGKVLDLVEFDGLDAEAALARWRGDPSRDHHPALVRWTEHAVRQYLDAQTNGIRTEPVLQPVSRTWARRLDRPLDGLPEPHEEIVHGRRYAGGGVRELRLTRYQGVEDRPRDEAEIALAAAVVAAGGPVLGNRWGTGPLLIGRHERPERVRVVEVGCLDASSNVLFDDTAEAAFAAYEEHASGRVLEVATGEALRPGTDCGRCPIIASCPAVPSVPGLLNIDACTGPRRIWSVTTSRQYHTCAPIPYFHDLNLPRDAAREESGSTIRGRLVHAEIEARHARVPPRACAADDPLAGSAEATVDEPTAKNIADDLETRLRHQMLGDHSFVCPMRHAGTTTGVEIVPEHQVVTYDPSANVAVIAKIDLLYRIGGNWRLREIKTSRHLYEGDLLQKYEQIALAVLLSAEGALPGGRGGCRVELERLTATGPVLTEFDATDPELVRAAREVVQSAVARWHSDETLATSPGKACRDCGFIRWCPDARTDAKRDPRVGVGT</sequence>
<evidence type="ECO:0000256" key="3">
    <source>
        <dbReference type="ARBA" id="ARBA00023204"/>
    </source>
</evidence>
<protein>
    <submittedName>
        <fullName evidence="5">PD-(D/E)XK nuclease family protein</fullName>
    </submittedName>
</protein>
<proteinExistence type="predicted"/>
<accession>A0ABW2Y3K0</accession>
<keyword evidence="2" id="KW-0347">Helicase</keyword>
<dbReference type="Proteomes" id="UP001597063">
    <property type="component" value="Unassembled WGS sequence"/>
</dbReference>
<keyword evidence="6" id="KW-1185">Reference proteome</keyword>
<organism evidence="5 6">
    <name type="scientific">Actinomadura fibrosa</name>
    <dbReference type="NCBI Taxonomy" id="111802"/>
    <lineage>
        <taxon>Bacteria</taxon>
        <taxon>Bacillati</taxon>
        <taxon>Actinomycetota</taxon>
        <taxon>Actinomycetes</taxon>
        <taxon>Streptosporangiales</taxon>
        <taxon>Thermomonosporaceae</taxon>
        <taxon>Actinomadura</taxon>
    </lineage>
</organism>
<dbReference type="Gene3D" id="3.90.320.10">
    <property type="match status" value="1"/>
</dbReference>
<evidence type="ECO:0000256" key="2">
    <source>
        <dbReference type="ARBA" id="ARBA00022806"/>
    </source>
</evidence>
<dbReference type="RefSeq" id="WP_131756195.1">
    <property type="nucleotide sequence ID" value="NZ_CAACUY010000013.1"/>
</dbReference>
<reference evidence="6" key="1">
    <citation type="journal article" date="2019" name="Int. J. Syst. Evol. Microbiol.">
        <title>The Global Catalogue of Microorganisms (GCM) 10K type strain sequencing project: providing services to taxonomists for standard genome sequencing and annotation.</title>
        <authorList>
            <consortium name="The Broad Institute Genomics Platform"/>
            <consortium name="The Broad Institute Genome Sequencing Center for Infectious Disease"/>
            <person name="Wu L."/>
            <person name="Ma J."/>
        </authorList>
    </citation>
    <scope>NUCLEOTIDE SEQUENCE [LARGE SCALE GENOMIC DNA]</scope>
    <source>
        <strain evidence="6">JCM 9371</strain>
    </source>
</reference>
<evidence type="ECO:0000313" key="5">
    <source>
        <dbReference type="EMBL" id="MFD0692423.1"/>
    </source>
</evidence>
<keyword evidence="2" id="KW-0378">Hydrolase</keyword>
<evidence type="ECO:0000313" key="6">
    <source>
        <dbReference type="Proteomes" id="UP001597063"/>
    </source>
</evidence>
<keyword evidence="2" id="KW-0067">ATP-binding</keyword>
<dbReference type="InterPro" id="IPR011604">
    <property type="entry name" value="PDDEXK-like_dom_sf"/>
</dbReference>